<sequence length="72" mass="8114">MSKHFQVSLLAGFPLVGLPYLQYLKIVPRWIIIQIHSTVKASSNKDLVSCDNVDIQYGHLVNLPWSNSSIGY</sequence>
<evidence type="ECO:0000313" key="1">
    <source>
        <dbReference type="EMBL" id="ESA05163.1"/>
    </source>
</evidence>
<proteinExistence type="predicted"/>
<accession>U9TFR6</accession>
<dbReference type="AlphaFoldDB" id="U9TFR6"/>
<organism evidence="1">
    <name type="scientific">Rhizophagus irregularis (strain DAOM 181602 / DAOM 197198 / MUCL 43194)</name>
    <name type="common">Arbuscular mycorrhizal fungus</name>
    <name type="synonym">Glomus intraradices</name>
    <dbReference type="NCBI Taxonomy" id="747089"/>
    <lineage>
        <taxon>Eukaryota</taxon>
        <taxon>Fungi</taxon>
        <taxon>Fungi incertae sedis</taxon>
        <taxon>Mucoromycota</taxon>
        <taxon>Glomeromycotina</taxon>
        <taxon>Glomeromycetes</taxon>
        <taxon>Glomerales</taxon>
        <taxon>Glomeraceae</taxon>
        <taxon>Rhizophagus</taxon>
    </lineage>
</organism>
<name>U9TFR6_RHIID</name>
<protein>
    <submittedName>
        <fullName evidence="1">Uncharacterized protein</fullName>
    </submittedName>
</protein>
<reference evidence="1" key="1">
    <citation type="submission" date="2013-07" db="EMBL/GenBank/DDBJ databases">
        <title>The genome of an arbuscular mycorrhizal fungus provides insights into the evolution of the oldest plant symbiosis.</title>
        <authorList>
            <consortium name="DOE Joint Genome Institute"/>
            <person name="Tisserant E."/>
            <person name="Malbreil M."/>
            <person name="Kuo A."/>
            <person name="Kohler A."/>
            <person name="Symeonidi A."/>
            <person name="Balestrini R."/>
            <person name="Charron P."/>
            <person name="Duensing N."/>
            <person name="Frei-dit-Frey N."/>
            <person name="Gianinazzi-Pearson V."/>
            <person name="Gilbert B."/>
            <person name="Handa Y."/>
            <person name="Hijri M."/>
            <person name="Kaul R."/>
            <person name="Kawaguchi M."/>
            <person name="Krajinski F."/>
            <person name="Lammers P."/>
            <person name="Lapierre D."/>
            <person name="Masclaux F.G."/>
            <person name="Murat C."/>
            <person name="Morin E."/>
            <person name="Ndikumana S."/>
            <person name="Pagni M."/>
            <person name="Petitpierre D."/>
            <person name="Requena N."/>
            <person name="Rosikiewicz P."/>
            <person name="Riley R."/>
            <person name="Saito K."/>
            <person name="San Clemente H."/>
            <person name="Shapiro H."/>
            <person name="van Tuinen D."/>
            <person name="Becard G."/>
            <person name="Bonfante P."/>
            <person name="Paszkowski U."/>
            <person name="Shachar-Hill Y."/>
            <person name="Young J.P."/>
            <person name="Sanders I.R."/>
            <person name="Henrissat B."/>
            <person name="Rensing S.A."/>
            <person name="Grigoriev I.V."/>
            <person name="Corradi N."/>
            <person name="Roux C."/>
            <person name="Martin F."/>
        </authorList>
    </citation>
    <scope>NUCLEOTIDE SEQUENCE</scope>
    <source>
        <strain evidence="1">DAOM 197198</strain>
    </source>
</reference>
<dbReference type="HOGENOM" id="CLU_2723483_0_0_1"/>
<dbReference type="EMBL" id="KI293391">
    <property type="protein sequence ID" value="ESA05163.1"/>
    <property type="molecule type" value="Genomic_DNA"/>
</dbReference>
<gene>
    <name evidence="1" type="ORF">GLOINDRAFT_35879</name>
</gene>